<evidence type="ECO:0000313" key="2">
    <source>
        <dbReference type="Proteomes" id="UP000035800"/>
    </source>
</evidence>
<name>K8Y2D8_9LEPT</name>
<dbReference type="AlphaFoldDB" id="K8Y2D8"/>
<proteinExistence type="predicted"/>
<dbReference type="Proteomes" id="UP000035800">
    <property type="component" value="Chromosome II"/>
</dbReference>
<dbReference type="PATRIC" id="fig|758847.3.peg.1830"/>
<organism evidence="1 2">
    <name type="scientific">Leptospira santarosai serovar Shermani str. LT 821</name>
    <dbReference type="NCBI Taxonomy" id="758847"/>
    <lineage>
        <taxon>Bacteria</taxon>
        <taxon>Pseudomonadati</taxon>
        <taxon>Spirochaetota</taxon>
        <taxon>Spirochaetia</taxon>
        <taxon>Leptospirales</taxon>
        <taxon>Leptospiraceae</taxon>
        <taxon>Leptospira</taxon>
    </lineage>
</organism>
<gene>
    <name evidence="1" type="ORF">LSS_08719</name>
</gene>
<protein>
    <submittedName>
        <fullName evidence="1">Uncharacterized protein</fullName>
    </submittedName>
</protein>
<evidence type="ECO:0000313" key="1">
    <source>
        <dbReference type="EMBL" id="EKT87181.1"/>
    </source>
</evidence>
<sequence length="44" mass="5218">MKRVVKFHLRKGGMTRIFQSYDEHPKNGNVSIFDMKVFLHNHSS</sequence>
<dbReference type="EMBL" id="CP006695">
    <property type="protein sequence ID" value="EKT87181.1"/>
    <property type="molecule type" value="Genomic_DNA"/>
</dbReference>
<reference evidence="1 2" key="2">
    <citation type="journal article" date="2014" name="Emerg. Microbes Infect.">
        <title>Potential impact on kidney infection: a whole-genome analysis of Leptospira santarosai serovar Shermani.</title>
        <authorList>
            <person name="Chou L.F."/>
            <person name="Chen T.W."/>
            <person name="Ko Y.C."/>
            <person name="Pan M.J."/>
            <person name="Tian Y.C."/>
            <person name="Chiu C.H."/>
            <person name="Tang P."/>
            <person name="Hung C.C."/>
            <person name="Yang C.W."/>
        </authorList>
    </citation>
    <scope>NUCLEOTIDE SEQUENCE</scope>
    <source>
        <strain evidence="1 2">LT 821</strain>
    </source>
</reference>
<reference evidence="1 2" key="1">
    <citation type="journal article" date="2012" name="Gene">
        <title>Sequence of Leptospira santarosai serovar Shermani genome and prediction of virulence-associated genes.</title>
        <authorList>
            <person name="Chou L.F."/>
            <person name="Chen Y.T."/>
            <person name="Lu C.W."/>
            <person name="Ko Y.C."/>
            <person name="Tang C.Y."/>
            <person name="Pan M.J."/>
            <person name="Tian Y.C."/>
            <person name="Chiu C.H."/>
            <person name="Hung C.C."/>
            <person name="Yang C.W."/>
        </authorList>
    </citation>
    <scope>NUCLEOTIDE SEQUENCE [LARGE SCALE GENOMIC DNA]</scope>
    <source>
        <strain evidence="1">LT 821</strain>
    </source>
</reference>
<accession>K8Y2D8</accession>
<dbReference type="KEGG" id="lst:LSS_08719"/>
<dbReference type="STRING" id="758847.LSS_08719"/>